<organism evidence="2 3">
    <name type="scientific">Sphaerotilus sulfidivorans</name>
    <dbReference type="NCBI Taxonomy" id="639200"/>
    <lineage>
        <taxon>Bacteria</taxon>
        <taxon>Pseudomonadati</taxon>
        <taxon>Pseudomonadota</taxon>
        <taxon>Betaproteobacteria</taxon>
        <taxon>Burkholderiales</taxon>
        <taxon>Sphaerotilaceae</taxon>
        <taxon>Sphaerotilus</taxon>
    </lineage>
</organism>
<geneLocation type="plasmid" evidence="2">
    <name>pSna507_unt10</name>
</geneLocation>
<dbReference type="EMBL" id="CP035710">
    <property type="protein sequence ID" value="QEN02904.1"/>
    <property type="molecule type" value="Genomic_DNA"/>
</dbReference>
<keyword evidence="2" id="KW-0614">Plasmid</keyword>
<dbReference type="KEGG" id="snn:EWH46_18740"/>
<keyword evidence="4" id="KW-1185">Reference proteome</keyword>
<dbReference type="AlphaFoldDB" id="A0A5C1Q830"/>
<dbReference type="OrthoDB" id="9181043at2"/>
<protein>
    <submittedName>
        <fullName evidence="1">Nitrate reductase NapAB chaperone NapD</fullName>
    </submittedName>
</protein>
<evidence type="ECO:0000313" key="2">
    <source>
        <dbReference type="EMBL" id="QEN02904.1"/>
    </source>
</evidence>
<dbReference type="Proteomes" id="UP001549111">
    <property type="component" value="Unassembled WGS sequence"/>
</dbReference>
<dbReference type="InterPro" id="IPR005623">
    <property type="entry name" value="Chaperone_NapD_NO3_reduct"/>
</dbReference>
<geneLocation type="plasmid" evidence="3">
    <name>psna507_unt10</name>
</geneLocation>
<dbReference type="Pfam" id="PF03927">
    <property type="entry name" value="NapD"/>
    <property type="match status" value="1"/>
</dbReference>
<evidence type="ECO:0000313" key="1">
    <source>
        <dbReference type="EMBL" id="MET3605534.1"/>
    </source>
</evidence>
<dbReference type="Gene3D" id="3.30.70.920">
    <property type="match status" value="1"/>
</dbReference>
<reference evidence="1 4" key="2">
    <citation type="submission" date="2024-06" db="EMBL/GenBank/DDBJ databases">
        <title>Genomic Encyclopedia of Type Strains, Phase IV (KMG-IV): sequencing the most valuable type-strain genomes for metagenomic binning, comparative biology and taxonomic classification.</title>
        <authorList>
            <person name="Goeker M."/>
        </authorList>
    </citation>
    <scope>NUCLEOTIDE SEQUENCE [LARGE SCALE GENOMIC DNA]</scope>
    <source>
        <strain evidence="1 4">D-501</strain>
    </source>
</reference>
<sequence length="107" mass="11081">MSILGAIVRTSRDRVAELSRQLAQQPGVDVALDPGDGRLILVIEDSAGIAASATLAAIALLPGVVDVSLVYEHGGDDPVESAGMNATSWRAGLHELAAGVDLRHDRT</sequence>
<name>A0A5C1Q830_9BURK</name>
<gene>
    <name evidence="1" type="ORF">ABIC99_003364</name>
    <name evidence="2" type="ORF">EWH46_18740</name>
</gene>
<proteinExistence type="predicted"/>
<dbReference type="EMBL" id="JBEPLS010000018">
    <property type="protein sequence ID" value="MET3605534.1"/>
    <property type="molecule type" value="Genomic_DNA"/>
</dbReference>
<reference evidence="2 3" key="1">
    <citation type="submission" date="2019-02" db="EMBL/GenBank/DDBJ databases">
        <title>Complete Genome Sequence and Methylome Analysis of Sphaerotilus natans subsp. sulfidivorans D-507.</title>
        <authorList>
            <person name="Fomenkov A."/>
            <person name="Gridneva E."/>
            <person name="Smolyakov D."/>
            <person name="Dubinina G."/>
            <person name="Vincze T."/>
            <person name="Grabovich M."/>
            <person name="Roberts R.J."/>
        </authorList>
    </citation>
    <scope>NUCLEOTIDE SEQUENCE [LARGE SCALE GENOMIC DNA]</scope>
    <source>
        <strain evidence="2 3">D-507</strain>
        <plasmid evidence="2">pSna507_unt10</plasmid>
        <plasmid evidence="3">psna507_unt10</plasmid>
    </source>
</reference>
<dbReference type="RefSeq" id="WP_149505526.1">
    <property type="nucleotide sequence ID" value="NZ_CP035710.1"/>
</dbReference>
<dbReference type="Proteomes" id="UP000323522">
    <property type="component" value="Plasmid pSna507_unt10"/>
</dbReference>
<accession>A0A5C1Q830</accession>
<evidence type="ECO:0000313" key="4">
    <source>
        <dbReference type="Proteomes" id="UP001549111"/>
    </source>
</evidence>
<evidence type="ECO:0000313" key="3">
    <source>
        <dbReference type="Proteomes" id="UP000323522"/>
    </source>
</evidence>